<dbReference type="EMBL" id="CM042035">
    <property type="protein sequence ID" value="KAI3754313.1"/>
    <property type="molecule type" value="Genomic_DNA"/>
</dbReference>
<accession>A0ACB9E5R4</accession>
<gene>
    <name evidence="1" type="ORF">L1987_54095</name>
</gene>
<sequence length="85" mass="9754">MSRRARRGEHRGASSINSLSHHPFLSFPTSRERNRRERKLTDRPEISAKCCSIAREKNLRFRSSIQIGSDVVGRLFRTTQISLSG</sequence>
<proteinExistence type="predicted"/>
<organism evidence="1 2">
    <name type="scientific">Smallanthus sonchifolius</name>
    <dbReference type="NCBI Taxonomy" id="185202"/>
    <lineage>
        <taxon>Eukaryota</taxon>
        <taxon>Viridiplantae</taxon>
        <taxon>Streptophyta</taxon>
        <taxon>Embryophyta</taxon>
        <taxon>Tracheophyta</taxon>
        <taxon>Spermatophyta</taxon>
        <taxon>Magnoliopsida</taxon>
        <taxon>eudicotyledons</taxon>
        <taxon>Gunneridae</taxon>
        <taxon>Pentapetalae</taxon>
        <taxon>asterids</taxon>
        <taxon>campanulids</taxon>
        <taxon>Asterales</taxon>
        <taxon>Asteraceae</taxon>
        <taxon>Asteroideae</taxon>
        <taxon>Heliantheae alliance</taxon>
        <taxon>Millerieae</taxon>
        <taxon>Smallanthus</taxon>
    </lineage>
</organism>
<reference evidence="1 2" key="2">
    <citation type="journal article" date="2022" name="Mol. Ecol. Resour.">
        <title>The genomes of chicory, endive, great burdock and yacon provide insights into Asteraceae paleo-polyploidization history and plant inulin production.</title>
        <authorList>
            <person name="Fan W."/>
            <person name="Wang S."/>
            <person name="Wang H."/>
            <person name="Wang A."/>
            <person name="Jiang F."/>
            <person name="Liu H."/>
            <person name="Zhao H."/>
            <person name="Xu D."/>
            <person name="Zhang Y."/>
        </authorList>
    </citation>
    <scope>NUCLEOTIDE SEQUENCE [LARGE SCALE GENOMIC DNA]</scope>
    <source>
        <strain evidence="2">cv. Yunnan</strain>
        <tissue evidence="1">Leaves</tissue>
    </source>
</reference>
<evidence type="ECO:0000313" key="1">
    <source>
        <dbReference type="EMBL" id="KAI3754313.1"/>
    </source>
</evidence>
<name>A0ACB9E5R4_9ASTR</name>
<comment type="caution">
    <text evidence="1">The sequence shown here is derived from an EMBL/GenBank/DDBJ whole genome shotgun (WGS) entry which is preliminary data.</text>
</comment>
<evidence type="ECO:0000313" key="2">
    <source>
        <dbReference type="Proteomes" id="UP001056120"/>
    </source>
</evidence>
<protein>
    <submittedName>
        <fullName evidence="1">Uncharacterized protein</fullName>
    </submittedName>
</protein>
<reference evidence="2" key="1">
    <citation type="journal article" date="2022" name="Mol. Ecol. Resour.">
        <title>The genomes of chicory, endive, great burdock and yacon provide insights into Asteraceae palaeo-polyploidization history and plant inulin production.</title>
        <authorList>
            <person name="Fan W."/>
            <person name="Wang S."/>
            <person name="Wang H."/>
            <person name="Wang A."/>
            <person name="Jiang F."/>
            <person name="Liu H."/>
            <person name="Zhao H."/>
            <person name="Xu D."/>
            <person name="Zhang Y."/>
        </authorList>
    </citation>
    <scope>NUCLEOTIDE SEQUENCE [LARGE SCALE GENOMIC DNA]</scope>
    <source>
        <strain evidence="2">cv. Yunnan</strain>
    </source>
</reference>
<dbReference type="Proteomes" id="UP001056120">
    <property type="component" value="Linkage Group LG18"/>
</dbReference>
<keyword evidence="2" id="KW-1185">Reference proteome</keyword>